<accession>A0ABR1F3Q6</accession>
<evidence type="ECO:0000313" key="1">
    <source>
        <dbReference type="EMBL" id="KAK7204469.1"/>
    </source>
</evidence>
<dbReference type="SUPFAM" id="SSF47954">
    <property type="entry name" value="Cyclin-like"/>
    <property type="match status" value="1"/>
</dbReference>
<name>A0ABR1F3Q6_9ASCO</name>
<dbReference type="Pfam" id="PF08613">
    <property type="entry name" value="Cyclin"/>
    <property type="match status" value="1"/>
</dbReference>
<dbReference type="RefSeq" id="XP_064767502.1">
    <property type="nucleotide sequence ID" value="XM_064910209.1"/>
</dbReference>
<dbReference type="EMBL" id="JBBJBU010000008">
    <property type="protein sequence ID" value="KAK7204469.1"/>
    <property type="molecule type" value="Genomic_DNA"/>
</dbReference>
<sequence>IDSATLMIESIWPSARDAPPTSDPATQILPLRTFIEETLRRSRTSYSTLQVALYYLCLLRPHVQDPSKLRGNMGALNCGRRAFLTSLMLASKYLQDKNYSARAWSKISGLSTAEINANEMAFLVAVEWRIHVPEDVYERWSNVLLS</sequence>
<dbReference type="Proteomes" id="UP001498771">
    <property type="component" value="Unassembled WGS sequence"/>
</dbReference>
<dbReference type="PANTHER" id="PTHR15615">
    <property type="match status" value="1"/>
</dbReference>
<dbReference type="GeneID" id="90035721"/>
<dbReference type="PANTHER" id="PTHR15615:SF36">
    <property type="entry name" value="PHO85 CYCLIN-5"/>
    <property type="match status" value="1"/>
</dbReference>
<dbReference type="InterPro" id="IPR013922">
    <property type="entry name" value="Cyclin_PHO80-like"/>
</dbReference>
<keyword evidence="2" id="KW-1185">Reference proteome</keyword>
<dbReference type="InterPro" id="IPR036915">
    <property type="entry name" value="Cyclin-like_sf"/>
</dbReference>
<proteinExistence type="predicted"/>
<protein>
    <submittedName>
        <fullName evidence="1">Uncharacterized protein</fullName>
    </submittedName>
</protein>
<feature type="non-terminal residue" evidence="1">
    <location>
        <position position="1"/>
    </location>
</feature>
<organism evidence="1 2">
    <name type="scientific">Myxozyma melibiosi</name>
    <dbReference type="NCBI Taxonomy" id="54550"/>
    <lineage>
        <taxon>Eukaryota</taxon>
        <taxon>Fungi</taxon>
        <taxon>Dikarya</taxon>
        <taxon>Ascomycota</taxon>
        <taxon>Saccharomycotina</taxon>
        <taxon>Lipomycetes</taxon>
        <taxon>Lipomycetales</taxon>
        <taxon>Lipomycetaceae</taxon>
        <taxon>Myxozyma</taxon>
    </lineage>
</organism>
<gene>
    <name evidence="1" type="ORF">BZA70DRAFT_225221</name>
</gene>
<comment type="caution">
    <text evidence="1">The sequence shown here is derived from an EMBL/GenBank/DDBJ whole genome shotgun (WGS) entry which is preliminary data.</text>
</comment>
<evidence type="ECO:0000313" key="2">
    <source>
        <dbReference type="Proteomes" id="UP001498771"/>
    </source>
</evidence>
<dbReference type="CDD" id="cd20557">
    <property type="entry name" value="CYCLIN_ScPCL1-like"/>
    <property type="match status" value="1"/>
</dbReference>
<reference evidence="1 2" key="1">
    <citation type="submission" date="2024-03" db="EMBL/GenBank/DDBJ databases">
        <title>Genome-scale model development and genomic sequencing of the oleaginous clade Lipomyces.</title>
        <authorList>
            <consortium name="Lawrence Berkeley National Laboratory"/>
            <person name="Czajka J.J."/>
            <person name="Han Y."/>
            <person name="Kim J."/>
            <person name="Mondo S.J."/>
            <person name="Hofstad B.A."/>
            <person name="Robles A."/>
            <person name="Haridas S."/>
            <person name="Riley R."/>
            <person name="LaButti K."/>
            <person name="Pangilinan J."/>
            <person name="Andreopoulos W."/>
            <person name="Lipzen A."/>
            <person name="Yan J."/>
            <person name="Wang M."/>
            <person name="Ng V."/>
            <person name="Grigoriev I.V."/>
            <person name="Spatafora J.W."/>
            <person name="Magnuson J.K."/>
            <person name="Baker S.E."/>
            <person name="Pomraning K.R."/>
        </authorList>
    </citation>
    <scope>NUCLEOTIDE SEQUENCE [LARGE SCALE GENOMIC DNA]</scope>
    <source>
        <strain evidence="1 2">Phaff 52-87</strain>
    </source>
</reference>
<feature type="non-terminal residue" evidence="1">
    <location>
        <position position="146"/>
    </location>
</feature>
<dbReference type="Gene3D" id="1.10.472.10">
    <property type="entry name" value="Cyclin-like"/>
    <property type="match status" value="1"/>
</dbReference>